<reference evidence="17 18" key="1">
    <citation type="journal article" date="2014" name="Nat. Commun.">
        <title>Molecular traces of alternative social organization in a termite genome.</title>
        <authorList>
            <person name="Terrapon N."/>
            <person name="Li C."/>
            <person name="Robertson H.M."/>
            <person name="Ji L."/>
            <person name="Meng X."/>
            <person name="Booth W."/>
            <person name="Chen Z."/>
            <person name="Childers C.P."/>
            <person name="Glastad K.M."/>
            <person name="Gokhale K."/>
            <person name="Gowin J."/>
            <person name="Gronenberg W."/>
            <person name="Hermansen R.A."/>
            <person name="Hu H."/>
            <person name="Hunt B.G."/>
            <person name="Huylmans A.K."/>
            <person name="Khalil S.M."/>
            <person name="Mitchell R.D."/>
            <person name="Munoz-Torres M.C."/>
            <person name="Mustard J.A."/>
            <person name="Pan H."/>
            <person name="Reese J.T."/>
            <person name="Scharf M.E."/>
            <person name="Sun F."/>
            <person name="Vogel H."/>
            <person name="Xiao J."/>
            <person name="Yang W."/>
            <person name="Yang Z."/>
            <person name="Yang Z."/>
            <person name="Zhou J."/>
            <person name="Zhu J."/>
            <person name="Brent C.S."/>
            <person name="Elsik C.G."/>
            <person name="Goodisman M.A."/>
            <person name="Liberles D.A."/>
            <person name="Roe R.M."/>
            <person name="Vargo E.L."/>
            <person name="Vilcinskas A."/>
            <person name="Wang J."/>
            <person name="Bornberg-Bauer E."/>
            <person name="Korb J."/>
            <person name="Zhang G."/>
            <person name="Liebig J."/>
        </authorList>
    </citation>
    <scope>NUCLEOTIDE SEQUENCE [LARGE SCALE GENOMIC DNA]</scope>
    <source>
        <tissue evidence="17">Whole organism</tissue>
    </source>
</reference>
<proteinExistence type="inferred from homology"/>
<sequence length="830" mass="91650">MRDGELSGGSPRRRRNHENYYFAEVPNALKSNTVPMNSYLGYSVSSGRFFSSRPTHLYVSGAPRANHYKGKVYLFDFPENHEDEDLQYIRDLDGTQMGEYFGGALCVVDLNGDRLDDLVVAAPQFSLQATNSAKLVGDEGRIYVFINGDNGRFKEITGDRMIMGNRRYGARFGTAVANVGDLNMDGYEDIAVGAPYEGNGVVFIYHGDKSGIIFEPVQKIFAEKIDPGLNGFGISLSGGVDVDGNHYNDVAVGAFESGHAVVLRGHPIITFHPELTTSTSRISLKTSNFSSRACLSYKGSYVPETADAKVTMTVDLSYGRAHFISEELKISNNYTYEVKLRSESPQCKDFYIAIRPSSKDPTRPIDVVMKYELVNNPNEDTHNSGSDGFCMNCPVVDVRQPTYIIKRVAFETGCKRDICEPDLVADARFIGIKEKFVLGEQTTLQMEVEVQNIGEPAFLARLVLVIPRVTPLVRIPPNCQDSTEKHATEVQTLVCDIGNPLEKNNTIIVVMNTQDIPVDTTSLVFSINATSVGNESTAVDNYKKLVLPIVIQADMTITGLSSQDQIVYVAQNKSFRDDLILSHSFEVWNLGPSNVETVTIEFEIPHQLDGPNGETIFMQVFEPQLSMTASSGTITCGPEDPFFYYKSDETSKGEVSIEIDPTTFKEDDGPDSNVVKSSVVSKRSVSDDEFPPSSPNFVPPPSNRTLFLNCSSQKVDCFKVKCLAGPFTPIKSRATINFKLKPILQTLETSLDNKDIILFSSRGKVSILSPPGSMQQIDHKPDGVTVHTVFHGKIPEGSIATWIIVLAIICGILILFFIAMALHKVRRNTY</sequence>
<dbReference type="PANTHER" id="PTHR23220:SF83">
    <property type="entry name" value="INTEGRIN ALPHA-PS3-RELATED"/>
    <property type="match status" value="1"/>
</dbReference>
<evidence type="ECO:0000256" key="13">
    <source>
        <dbReference type="RuleBase" id="RU003762"/>
    </source>
</evidence>
<keyword evidence="5" id="KW-0677">Repeat</keyword>
<dbReference type="InterPro" id="IPR013517">
    <property type="entry name" value="FG-GAP"/>
</dbReference>
<gene>
    <name evidence="17" type="ORF">L798_01742</name>
</gene>
<evidence type="ECO:0000256" key="5">
    <source>
        <dbReference type="ARBA" id="ARBA00022737"/>
    </source>
</evidence>
<dbReference type="PRINTS" id="PR01185">
    <property type="entry name" value="INTEGRINA"/>
</dbReference>
<keyword evidence="11" id="KW-0325">Glycoprotein</keyword>
<dbReference type="eggNOG" id="KOG3637">
    <property type="taxonomic scope" value="Eukaryota"/>
</dbReference>
<dbReference type="SMART" id="SM00191">
    <property type="entry name" value="Int_alpha"/>
    <property type="match status" value="4"/>
</dbReference>
<feature type="repeat" description="FG-GAP" evidence="12">
    <location>
        <begin position="87"/>
        <end position="154"/>
    </location>
</feature>
<evidence type="ECO:0000259" key="14">
    <source>
        <dbReference type="Pfam" id="PF08441"/>
    </source>
</evidence>
<evidence type="ECO:0000256" key="4">
    <source>
        <dbReference type="ARBA" id="ARBA00022729"/>
    </source>
</evidence>
<keyword evidence="9 13" id="KW-0472">Membrane</keyword>
<evidence type="ECO:0000256" key="10">
    <source>
        <dbReference type="ARBA" id="ARBA00023170"/>
    </source>
</evidence>
<dbReference type="FunCoup" id="A0A067QVE4">
    <property type="interactions" value="3"/>
</dbReference>
<feature type="repeat" description="FG-GAP" evidence="12">
    <location>
        <begin position="218"/>
        <end position="280"/>
    </location>
</feature>
<dbReference type="STRING" id="136037.A0A067QVE4"/>
<dbReference type="EMBL" id="KK853330">
    <property type="protein sequence ID" value="KDR08411.1"/>
    <property type="molecule type" value="Genomic_DNA"/>
</dbReference>
<dbReference type="InterPro" id="IPR048285">
    <property type="entry name" value="Integrin_alpha_Ig-like_2"/>
</dbReference>
<feature type="domain" description="Integrin alpha second immunoglobulin-like" evidence="15">
    <location>
        <begin position="414"/>
        <end position="537"/>
    </location>
</feature>
<dbReference type="PANTHER" id="PTHR23220">
    <property type="entry name" value="INTEGRIN ALPHA"/>
    <property type="match status" value="1"/>
</dbReference>
<dbReference type="OMA" id="MMRKGMA"/>
<dbReference type="InterPro" id="IPR048286">
    <property type="entry name" value="Integrin_alpha_Ig-like_3"/>
</dbReference>
<dbReference type="GO" id="GO:0005178">
    <property type="term" value="F:integrin binding"/>
    <property type="evidence" value="ECO:0007669"/>
    <property type="project" value="TreeGrafter"/>
</dbReference>
<keyword evidence="3 13" id="KW-0812">Transmembrane</keyword>
<dbReference type="Gene3D" id="2.60.40.1530">
    <property type="entry name" value="ntegrin, alpha v. Chain A, domain 4"/>
    <property type="match status" value="1"/>
</dbReference>
<dbReference type="GO" id="GO:0007160">
    <property type="term" value="P:cell-matrix adhesion"/>
    <property type="evidence" value="ECO:0007669"/>
    <property type="project" value="TreeGrafter"/>
</dbReference>
<dbReference type="InterPro" id="IPR028994">
    <property type="entry name" value="Integrin_alpha_N"/>
</dbReference>
<dbReference type="Gene3D" id="2.130.10.130">
    <property type="entry name" value="Integrin alpha, N-terminal"/>
    <property type="match status" value="1"/>
</dbReference>
<organism evidence="17 18">
    <name type="scientific">Zootermopsis nevadensis</name>
    <name type="common">Dampwood termite</name>
    <dbReference type="NCBI Taxonomy" id="136037"/>
    <lineage>
        <taxon>Eukaryota</taxon>
        <taxon>Metazoa</taxon>
        <taxon>Ecdysozoa</taxon>
        <taxon>Arthropoda</taxon>
        <taxon>Hexapoda</taxon>
        <taxon>Insecta</taxon>
        <taxon>Pterygota</taxon>
        <taxon>Neoptera</taxon>
        <taxon>Polyneoptera</taxon>
        <taxon>Dictyoptera</taxon>
        <taxon>Blattodea</taxon>
        <taxon>Blattoidea</taxon>
        <taxon>Termitoidae</taxon>
        <taxon>Termopsidae</taxon>
        <taxon>Zootermopsis</taxon>
    </lineage>
</organism>
<keyword evidence="10 13" id="KW-0675">Receptor</keyword>
<feature type="transmembrane region" description="Helical" evidence="13">
    <location>
        <begin position="799"/>
        <end position="822"/>
    </location>
</feature>
<keyword evidence="4" id="KW-0732">Signal</keyword>
<dbReference type="GO" id="GO:0007229">
    <property type="term" value="P:integrin-mediated signaling pathway"/>
    <property type="evidence" value="ECO:0007669"/>
    <property type="project" value="UniProtKB-KW"/>
</dbReference>
<feature type="domain" description="Integrin alpha first immunoglubulin-like" evidence="14">
    <location>
        <begin position="284"/>
        <end position="411"/>
    </location>
</feature>
<dbReference type="SUPFAM" id="SSF69179">
    <property type="entry name" value="Integrin domains"/>
    <property type="match status" value="3"/>
</dbReference>
<comment type="similarity">
    <text evidence="2 13">Belongs to the integrin alpha chain family.</text>
</comment>
<dbReference type="Pfam" id="PF20805">
    <property type="entry name" value="Integrin_A_Ig_2"/>
    <property type="match status" value="1"/>
</dbReference>
<dbReference type="InterPro" id="IPR013519">
    <property type="entry name" value="Int_alpha_beta-p"/>
</dbReference>
<evidence type="ECO:0000259" key="16">
    <source>
        <dbReference type="Pfam" id="PF20806"/>
    </source>
</evidence>
<evidence type="ECO:0000256" key="9">
    <source>
        <dbReference type="ARBA" id="ARBA00023136"/>
    </source>
</evidence>
<dbReference type="InParanoid" id="A0A067QVE4"/>
<evidence type="ECO:0000256" key="1">
    <source>
        <dbReference type="ARBA" id="ARBA00004479"/>
    </source>
</evidence>
<evidence type="ECO:0000256" key="6">
    <source>
        <dbReference type="ARBA" id="ARBA00022889"/>
    </source>
</evidence>
<accession>A0A067QVE4</accession>
<keyword evidence="6 13" id="KW-0130">Cell adhesion</keyword>
<evidence type="ECO:0000259" key="15">
    <source>
        <dbReference type="Pfam" id="PF20805"/>
    </source>
</evidence>
<evidence type="ECO:0000256" key="7">
    <source>
        <dbReference type="ARBA" id="ARBA00022989"/>
    </source>
</evidence>
<dbReference type="GO" id="GO:0048513">
    <property type="term" value="P:animal organ development"/>
    <property type="evidence" value="ECO:0007669"/>
    <property type="project" value="UniProtKB-ARBA"/>
</dbReference>
<name>A0A067QVE4_ZOONE</name>
<evidence type="ECO:0000256" key="11">
    <source>
        <dbReference type="ARBA" id="ARBA00023180"/>
    </source>
</evidence>
<dbReference type="SUPFAM" id="SSF69318">
    <property type="entry name" value="Integrin alpha N-terminal domain"/>
    <property type="match status" value="1"/>
</dbReference>
<comment type="subcellular location">
    <subcellularLocation>
        <location evidence="1 13">Membrane</location>
        <topology evidence="1 13">Single-pass type I membrane protein</topology>
    </subcellularLocation>
</comment>
<evidence type="ECO:0000256" key="2">
    <source>
        <dbReference type="ARBA" id="ARBA00008054"/>
    </source>
</evidence>
<dbReference type="InterPro" id="IPR000413">
    <property type="entry name" value="Integrin_alpha"/>
</dbReference>
<dbReference type="InterPro" id="IPR013649">
    <property type="entry name" value="Integrin_alpha_Ig-like_1"/>
</dbReference>
<dbReference type="GO" id="GO:0009897">
    <property type="term" value="C:external side of plasma membrane"/>
    <property type="evidence" value="ECO:0007669"/>
    <property type="project" value="TreeGrafter"/>
</dbReference>
<dbReference type="InterPro" id="IPR032695">
    <property type="entry name" value="Integrin_dom_sf"/>
</dbReference>
<dbReference type="Gene3D" id="2.60.40.1460">
    <property type="entry name" value="Integrin domains. Chain A, domain 2"/>
    <property type="match status" value="1"/>
</dbReference>
<feature type="domain" description="Integrin alpha third immunoglobulin-like" evidence="16">
    <location>
        <begin position="557"/>
        <end position="775"/>
    </location>
</feature>
<protein>
    <submittedName>
        <fullName evidence="17">Integrin alpha-PS3</fullName>
    </submittedName>
</protein>
<dbReference type="GO" id="GO:0007157">
    <property type="term" value="P:heterophilic cell-cell adhesion via plasma membrane cell adhesion molecules"/>
    <property type="evidence" value="ECO:0007669"/>
    <property type="project" value="UniProtKB-ARBA"/>
</dbReference>
<dbReference type="Pfam" id="PF08441">
    <property type="entry name" value="Integrin_A_Ig_1"/>
    <property type="match status" value="1"/>
</dbReference>
<keyword evidence="8 13" id="KW-0401">Integrin</keyword>
<dbReference type="GO" id="GO:0008305">
    <property type="term" value="C:integrin complex"/>
    <property type="evidence" value="ECO:0007669"/>
    <property type="project" value="InterPro"/>
</dbReference>
<dbReference type="Proteomes" id="UP000027135">
    <property type="component" value="Unassembled WGS sequence"/>
</dbReference>
<evidence type="ECO:0000313" key="18">
    <source>
        <dbReference type="Proteomes" id="UP000027135"/>
    </source>
</evidence>
<evidence type="ECO:0000256" key="8">
    <source>
        <dbReference type="ARBA" id="ARBA00023037"/>
    </source>
</evidence>
<dbReference type="GO" id="GO:0033627">
    <property type="term" value="P:cell adhesion mediated by integrin"/>
    <property type="evidence" value="ECO:0007669"/>
    <property type="project" value="TreeGrafter"/>
</dbReference>
<feature type="repeat" description="FG-GAP" evidence="12">
    <location>
        <begin position="157"/>
        <end position="214"/>
    </location>
</feature>
<keyword evidence="18" id="KW-1185">Reference proteome</keyword>
<evidence type="ECO:0000313" key="17">
    <source>
        <dbReference type="EMBL" id="KDR08411.1"/>
    </source>
</evidence>
<evidence type="ECO:0000256" key="3">
    <source>
        <dbReference type="ARBA" id="ARBA00022692"/>
    </source>
</evidence>
<dbReference type="PROSITE" id="PS51470">
    <property type="entry name" value="FG_GAP"/>
    <property type="match status" value="3"/>
</dbReference>
<dbReference type="AlphaFoldDB" id="A0A067QVE4"/>
<dbReference type="Gene3D" id="2.60.40.1510">
    <property type="entry name" value="ntegrin, alpha v. Chain A, domain 3"/>
    <property type="match status" value="1"/>
</dbReference>
<dbReference type="Pfam" id="PF20806">
    <property type="entry name" value="Integrin_A_Ig_3"/>
    <property type="match status" value="1"/>
</dbReference>
<dbReference type="Pfam" id="PF01839">
    <property type="entry name" value="FG-GAP"/>
    <property type="match status" value="2"/>
</dbReference>
<evidence type="ECO:0000256" key="12">
    <source>
        <dbReference type="PROSITE-ProRule" id="PRU00803"/>
    </source>
</evidence>
<keyword evidence="7 13" id="KW-1133">Transmembrane helix</keyword>